<proteinExistence type="inferred from homology"/>
<name>A0ABV1WYY5_9ACTN</name>
<feature type="compositionally biased region" description="Polar residues" evidence="3">
    <location>
        <begin position="12"/>
        <end position="21"/>
    </location>
</feature>
<feature type="domain" description="Aerobactin siderophore biosynthesis IucA/IucC-like C-terminal" evidence="5">
    <location>
        <begin position="395"/>
        <end position="553"/>
    </location>
</feature>
<dbReference type="InterPro" id="IPR037455">
    <property type="entry name" value="LucA/IucC-like"/>
</dbReference>
<dbReference type="RefSeq" id="WP_350783106.1">
    <property type="nucleotide sequence ID" value="NZ_JBEPEK010000148.1"/>
</dbReference>
<dbReference type="PANTHER" id="PTHR34384">
    <property type="entry name" value="L-2,3-DIAMINOPROPANOATE--CITRATE LIGASE"/>
    <property type="match status" value="1"/>
</dbReference>
<dbReference type="InterPro" id="IPR007310">
    <property type="entry name" value="Aerobactin_biosyn_IucA/IucC_N"/>
</dbReference>
<feature type="domain" description="Aerobactin siderophore biosynthesis IucA/IucC N-terminal" evidence="4">
    <location>
        <begin position="156"/>
        <end position="371"/>
    </location>
</feature>
<evidence type="ECO:0000256" key="2">
    <source>
        <dbReference type="ARBA" id="ARBA00007832"/>
    </source>
</evidence>
<dbReference type="InterPro" id="IPR022770">
    <property type="entry name" value="IucA/IucC-like_C"/>
</dbReference>
<dbReference type="Gene3D" id="1.10.510.40">
    <property type="match status" value="1"/>
</dbReference>
<dbReference type="Pfam" id="PF06276">
    <property type="entry name" value="FhuF"/>
    <property type="match status" value="1"/>
</dbReference>
<gene>
    <name evidence="6" type="ORF">ABT404_21295</name>
</gene>
<dbReference type="PANTHER" id="PTHR34384:SF5">
    <property type="entry name" value="L-2,3-DIAMINOPROPANOATE--CITRATE LIGASE"/>
    <property type="match status" value="1"/>
</dbReference>
<evidence type="ECO:0000313" key="6">
    <source>
        <dbReference type="EMBL" id="MER7181988.1"/>
    </source>
</evidence>
<evidence type="ECO:0000256" key="3">
    <source>
        <dbReference type="SAM" id="MobiDB-lite"/>
    </source>
</evidence>
<evidence type="ECO:0000256" key="1">
    <source>
        <dbReference type="ARBA" id="ARBA00004924"/>
    </source>
</evidence>
<reference evidence="6 7" key="1">
    <citation type="submission" date="2024-06" db="EMBL/GenBank/DDBJ databases">
        <title>The Natural Products Discovery Center: Release of the First 8490 Sequenced Strains for Exploring Actinobacteria Biosynthetic Diversity.</title>
        <authorList>
            <person name="Kalkreuter E."/>
            <person name="Kautsar S.A."/>
            <person name="Yang D."/>
            <person name="Bader C.D."/>
            <person name="Teijaro C.N."/>
            <person name="Fluegel L."/>
            <person name="Davis C.M."/>
            <person name="Simpson J.R."/>
            <person name="Lauterbach L."/>
            <person name="Steele A.D."/>
            <person name="Gui C."/>
            <person name="Meng S."/>
            <person name="Li G."/>
            <person name="Viehrig K."/>
            <person name="Ye F."/>
            <person name="Su P."/>
            <person name="Kiefer A.F."/>
            <person name="Nichols A."/>
            <person name="Cepeda A.J."/>
            <person name="Yan W."/>
            <person name="Fan B."/>
            <person name="Jiang Y."/>
            <person name="Adhikari A."/>
            <person name="Zheng C.-J."/>
            <person name="Schuster L."/>
            <person name="Cowan T.M."/>
            <person name="Smanski M.J."/>
            <person name="Chevrette M.G."/>
            <person name="De Carvalho L.P.S."/>
            <person name="Shen B."/>
        </authorList>
    </citation>
    <scope>NUCLEOTIDE SEQUENCE [LARGE SCALE GENOMIC DNA]</scope>
    <source>
        <strain evidence="6 7">NPDC000234</strain>
    </source>
</reference>
<comment type="caution">
    <text evidence="6">The sequence shown here is derived from an EMBL/GenBank/DDBJ whole genome shotgun (WGS) entry which is preliminary data.</text>
</comment>
<comment type="pathway">
    <text evidence="1">Siderophore biosynthesis.</text>
</comment>
<dbReference type="Pfam" id="PF04183">
    <property type="entry name" value="IucA_IucC"/>
    <property type="match status" value="1"/>
</dbReference>
<dbReference type="EMBL" id="JBEPEK010000148">
    <property type="protein sequence ID" value="MER7181988.1"/>
    <property type="molecule type" value="Genomic_DNA"/>
</dbReference>
<sequence>MTTSAIAPGATTAAQTDQPNETADAVTAHTLLNCLVREVSAPEHQVTVDHDHLLLRLPRRDLLLRARLRRVSMIGAHRFQGPVQRLHDDAWATVDWRELAGYVQEELELRTGTANDEFLDQVADSHETIRTTLEHRATPRHRARPAPQPDLCPDHYLASEQALVFGHRFHPTPKARTGDPADWLAYGPETGARIRLHHLAVRRELVREEGESGELDRLFPPADPDYVTLPVHPWQFRLLRGHEGLRAAMADGAVVDAGVSGPAWVPTASVRTLYQPDADTFLKFSLNVRITNCLRKNASYELSGAVALNRLVQPVMTRLADRFPGCGLLAEPGYRTVAGDTDLAEGFGVIVRSGLRPHLRPGVTPLLAAAVADEYPTSQAHVSHLLARGEGDLLAWWEAYLGLLLPPVLAAYFEHGIVLEPHLQNVVVGVGADGMPAQMLFRDLEGTKLLPRHHERFLSALPEDVRGPLTYDAERGWNRVAYCLLVNHVAEVLAALADLRPALEPALWGLVRDRIDAYARTAGEPPRLRALLSGVPLPAKANLLLRWARQADRHAHYIPLPSPLGADFPREVML</sequence>
<protein>
    <submittedName>
        <fullName evidence="6">IucA/IucC family protein</fullName>
    </submittedName>
</protein>
<accession>A0ABV1WYY5</accession>
<feature type="region of interest" description="Disordered" evidence="3">
    <location>
        <begin position="1"/>
        <end position="21"/>
    </location>
</feature>
<evidence type="ECO:0000259" key="5">
    <source>
        <dbReference type="Pfam" id="PF06276"/>
    </source>
</evidence>
<dbReference type="Proteomes" id="UP001474181">
    <property type="component" value="Unassembled WGS sequence"/>
</dbReference>
<evidence type="ECO:0000313" key="7">
    <source>
        <dbReference type="Proteomes" id="UP001474181"/>
    </source>
</evidence>
<comment type="similarity">
    <text evidence="2">Belongs to the IucA/IucC family.</text>
</comment>
<organism evidence="6 7">
    <name type="scientific">Streptomyces hyaluromycini</name>
    <dbReference type="NCBI Taxonomy" id="1377993"/>
    <lineage>
        <taxon>Bacteria</taxon>
        <taxon>Bacillati</taxon>
        <taxon>Actinomycetota</taxon>
        <taxon>Actinomycetes</taxon>
        <taxon>Kitasatosporales</taxon>
        <taxon>Streptomycetaceae</taxon>
        <taxon>Streptomyces</taxon>
    </lineage>
</organism>
<evidence type="ECO:0000259" key="4">
    <source>
        <dbReference type="Pfam" id="PF04183"/>
    </source>
</evidence>
<keyword evidence="7" id="KW-1185">Reference proteome</keyword>